<evidence type="ECO:0000313" key="9">
    <source>
        <dbReference type="EMBL" id="GKT23735.1"/>
    </source>
</evidence>
<name>A0ABQ5JZP9_9EUKA</name>
<comment type="similarity">
    <text evidence="2 5">Belongs to the MND1 family.</text>
</comment>
<dbReference type="InterPro" id="IPR040661">
    <property type="entry name" value="LZ3wCH"/>
</dbReference>
<dbReference type="Pfam" id="PF03962">
    <property type="entry name" value="Mnd1"/>
    <property type="match status" value="1"/>
</dbReference>
<keyword evidence="4 5" id="KW-0539">Nucleus</keyword>
<evidence type="ECO:0000256" key="2">
    <source>
        <dbReference type="ARBA" id="ARBA00005981"/>
    </source>
</evidence>
<dbReference type="Proteomes" id="UP001057375">
    <property type="component" value="Unassembled WGS sequence"/>
</dbReference>
<proteinExistence type="inferred from homology"/>
<sequence length="207" mass="24108">MPPKKVSAIEERADKVYTFLHESAEPYTIKILEKKSKDIGVYAMQLKDMLKRLMDDDKIIGEKLGSSVWYWSFPSTTSQAAKVDNERATKKLSVIQKEVDALRKEKEELQIGREDTPQRKMLIAQYKELKSKQKELSSKIAWLRKNDPQAIAKKRRCFADVIRGVNQWTDATYSLKSYIVKNYPSIEEPELKKHLGIDDSFDYIEEE</sequence>
<comment type="function">
    <text evidence="5">Required for proper homologous chromosome pairing and efficient cross-over and intragenic recombination during meiosis.</text>
</comment>
<keyword evidence="10" id="KW-1185">Reference proteome</keyword>
<organism evidence="9 10">
    <name type="scientific">Aduncisulcus paluster</name>
    <dbReference type="NCBI Taxonomy" id="2918883"/>
    <lineage>
        <taxon>Eukaryota</taxon>
        <taxon>Metamonada</taxon>
        <taxon>Carpediemonas-like organisms</taxon>
        <taxon>Aduncisulcus</taxon>
    </lineage>
</organism>
<evidence type="ECO:0000256" key="6">
    <source>
        <dbReference type="SAM" id="Coils"/>
    </source>
</evidence>
<comment type="caution">
    <text evidence="9">The sequence shown here is derived from an EMBL/GenBank/DDBJ whole genome shotgun (WGS) entry which is preliminary data.</text>
</comment>
<evidence type="ECO:0000259" key="8">
    <source>
        <dbReference type="Pfam" id="PF18517"/>
    </source>
</evidence>
<feature type="coiled-coil region" evidence="6">
    <location>
        <begin position="85"/>
        <end position="146"/>
    </location>
</feature>
<evidence type="ECO:0000256" key="1">
    <source>
        <dbReference type="ARBA" id="ARBA00004123"/>
    </source>
</evidence>
<dbReference type="InterPro" id="IPR005647">
    <property type="entry name" value="Mnd1"/>
</dbReference>
<keyword evidence="3 6" id="KW-0175">Coiled coil</keyword>
<dbReference type="PIRSF" id="PIRSF026991">
    <property type="entry name" value="Mnd1"/>
    <property type="match status" value="1"/>
</dbReference>
<reference evidence="9" key="1">
    <citation type="submission" date="2022-03" db="EMBL/GenBank/DDBJ databases">
        <title>Draft genome sequence of Aduncisulcus paluster, a free-living microaerophilic Fornicata.</title>
        <authorList>
            <person name="Yuyama I."/>
            <person name="Kume K."/>
            <person name="Tamura T."/>
            <person name="Inagaki Y."/>
            <person name="Hashimoto T."/>
        </authorList>
    </citation>
    <scope>NUCLEOTIDE SEQUENCE</scope>
    <source>
        <strain evidence="9">NY0171</strain>
    </source>
</reference>
<comment type="subcellular location">
    <subcellularLocation>
        <location evidence="1 5">Nucleus</location>
    </subcellularLocation>
</comment>
<dbReference type="EMBL" id="BQXS01012483">
    <property type="protein sequence ID" value="GKT23735.1"/>
    <property type="molecule type" value="Genomic_DNA"/>
</dbReference>
<dbReference type="Pfam" id="PF18517">
    <property type="entry name" value="LZ3wCH"/>
    <property type="match status" value="1"/>
</dbReference>
<gene>
    <name evidence="9" type="ORF">ADUPG1_012516</name>
</gene>
<protein>
    <submittedName>
        <fullName evidence="9">Meiotic nuclear division protein 1 like protein</fullName>
    </submittedName>
</protein>
<evidence type="ECO:0000313" key="10">
    <source>
        <dbReference type="Proteomes" id="UP001057375"/>
    </source>
</evidence>
<feature type="domain" description="Mnd1 HTH" evidence="7">
    <location>
        <begin position="17"/>
        <end position="74"/>
    </location>
</feature>
<evidence type="ECO:0000256" key="4">
    <source>
        <dbReference type="ARBA" id="ARBA00023242"/>
    </source>
</evidence>
<evidence type="ECO:0000256" key="5">
    <source>
        <dbReference type="PIRNR" id="PIRNR026991"/>
    </source>
</evidence>
<evidence type="ECO:0000259" key="7">
    <source>
        <dbReference type="Pfam" id="PF03962"/>
    </source>
</evidence>
<accession>A0ABQ5JZP9</accession>
<dbReference type="InterPro" id="IPR040453">
    <property type="entry name" value="Mnd1_HTH"/>
</dbReference>
<evidence type="ECO:0000256" key="3">
    <source>
        <dbReference type="ARBA" id="ARBA00023054"/>
    </source>
</evidence>
<feature type="domain" description="Leucine zipper with capping helix" evidence="8">
    <location>
        <begin position="152"/>
        <end position="204"/>
    </location>
</feature>